<dbReference type="InterPro" id="IPR011009">
    <property type="entry name" value="Kinase-like_dom_sf"/>
</dbReference>
<feature type="compositionally biased region" description="Pro residues" evidence="17">
    <location>
        <begin position="21"/>
        <end position="35"/>
    </location>
</feature>
<evidence type="ECO:0000256" key="14">
    <source>
        <dbReference type="ARBA" id="ARBA00023170"/>
    </source>
</evidence>
<evidence type="ECO:0000256" key="17">
    <source>
        <dbReference type="SAM" id="MobiDB-lite"/>
    </source>
</evidence>
<evidence type="ECO:0000256" key="18">
    <source>
        <dbReference type="SAM" id="Phobius"/>
    </source>
</evidence>
<dbReference type="AlphaFoldDB" id="A0A0P0YCU6"/>
<feature type="region of interest" description="Disordered" evidence="17">
    <location>
        <begin position="918"/>
        <end position="973"/>
    </location>
</feature>
<evidence type="ECO:0000313" key="23">
    <source>
        <dbReference type="Proteomes" id="UP000059680"/>
    </source>
</evidence>
<evidence type="ECO:0000256" key="8">
    <source>
        <dbReference type="ARBA" id="ARBA00022737"/>
    </source>
</evidence>
<evidence type="ECO:0000256" key="5">
    <source>
        <dbReference type="ARBA" id="ARBA00022679"/>
    </source>
</evidence>
<keyword evidence="10" id="KW-0418">Kinase</keyword>
<dbReference type="FunFam" id="3.30.200.20:FF:000168">
    <property type="entry name" value="L-type lectin-domain containing receptor kinase IX.1"/>
    <property type="match status" value="1"/>
</dbReference>
<evidence type="ECO:0000256" key="15">
    <source>
        <dbReference type="ARBA" id="ARBA00023180"/>
    </source>
</evidence>
<dbReference type="Proteomes" id="UP000059680">
    <property type="component" value="Chromosome 12"/>
</dbReference>
<keyword evidence="7 19" id="KW-0732">Signal</keyword>
<accession>A0A0P0YCU6</accession>
<evidence type="ECO:0000256" key="13">
    <source>
        <dbReference type="ARBA" id="ARBA00023136"/>
    </source>
</evidence>
<dbReference type="FunFam" id="1.10.510.10:FF:000240">
    <property type="entry name" value="Lectin-domain containing receptor kinase A4.3"/>
    <property type="match status" value="1"/>
</dbReference>
<keyword evidence="23" id="KW-1185">Reference proteome</keyword>
<feature type="compositionally biased region" description="Low complexity" evidence="17">
    <location>
        <begin position="125"/>
        <end position="150"/>
    </location>
</feature>
<evidence type="ECO:0000259" key="21">
    <source>
        <dbReference type="PROSITE" id="PS51473"/>
    </source>
</evidence>
<dbReference type="InterPro" id="IPR002902">
    <property type="entry name" value="GNK2"/>
</dbReference>
<keyword evidence="9 16" id="KW-0547">Nucleotide-binding</keyword>
<dbReference type="SUPFAM" id="SSF56112">
    <property type="entry name" value="Protein kinase-like (PK-like)"/>
    <property type="match status" value="1"/>
</dbReference>
<dbReference type="InterPro" id="IPR038408">
    <property type="entry name" value="GNK2_sf"/>
</dbReference>
<evidence type="ECO:0000259" key="20">
    <source>
        <dbReference type="PROSITE" id="PS50011"/>
    </source>
</evidence>
<organism evidence="22 23">
    <name type="scientific">Oryza sativa subsp. japonica</name>
    <name type="common">Rice</name>
    <dbReference type="NCBI Taxonomy" id="39947"/>
    <lineage>
        <taxon>Eukaryota</taxon>
        <taxon>Viridiplantae</taxon>
        <taxon>Streptophyta</taxon>
        <taxon>Embryophyta</taxon>
        <taxon>Tracheophyta</taxon>
        <taxon>Spermatophyta</taxon>
        <taxon>Magnoliopsida</taxon>
        <taxon>Liliopsida</taxon>
        <taxon>Poales</taxon>
        <taxon>Poaceae</taxon>
        <taxon>BOP clade</taxon>
        <taxon>Oryzoideae</taxon>
        <taxon>Oryzeae</taxon>
        <taxon>Oryzinae</taxon>
        <taxon>Oryza</taxon>
        <taxon>Oryza sativa</taxon>
    </lineage>
</organism>
<comment type="similarity">
    <text evidence="3">In the C-terminal section; belongs to the protein kinase superfamily. Ser/Thr protein kinase family.</text>
</comment>
<evidence type="ECO:0000256" key="10">
    <source>
        <dbReference type="ARBA" id="ARBA00022777"/>
    </source>
</evidence>
<evidence type="ECO:0000256" key="19">
    <source>
        <dbReference type="SAM" id="SignalP"/>
    </source>
</evidence>
<dbReference type="PROSITE" id="PS00107">
    <property type="entry name" value="PROTEIN_KINASE_ATP"/>
    <property type="match status" value="1"/>
</dbReference>
<evidence type="ECO:0000256" key="11">
    <source>
        <dbReference type="ARBA" id="ARBA00022840"/>
    </source>
</evidence>
<dbReference type="InterPro" id="IPR008271">
    <property type="entry name" value="Ser/Thr_kinase_AS"/>
</dbReference>
<evidence type="ECO:0000256" key="4">
    <source>
        <dbReference type="ARBA" id="ARBA00022475"/>
    </source>
</evidence>
<comment type="similarity">
    <text evidence="2">In the N-terminal section; belongs to the leguminous lectin family.</text>
</comment>
<evidence type="ECO:0000256" key="7">
    <source>
        <dbReference type="ARBA" id="ARBA00022729"/>
    </source>
</evidence>
<feature type="binding site" evidence="16">
    <location>
        <position position="387"/>
    </location>
    <ligand>
        <name>ATP</name>
        <dbReference type="ChEBI" id="CHEBI:30616"/>
    </ligand>
</feature>
<feature type="transmembrane region" description="Helical" evidence="18">
    <location>
        <begin position="287"/>
        <end position="310"/>
    </location>
</feature>
<feature type="region of interest" description="Disordered" evidence="17">
    <location>
        <begin position="321"/>
        <end position="344"/>
    </location>
</feature>
<evidence type="ECO:0000256" key="16">
    <source>
        <dbReference type="PROSITE-ProRule" id="PRU10141"/>
    </source>
</evidence>
<evidence type="ECO:0000256" key="12">
    <source>
        <dbReference type="ARBA" id="ARBA00022989"/>
    </source>
</evidence>
<comment type="subcellular location">
    <subcellularLocation>
        <location evidence="1">Cell membrane</location>
        <topology evidence="1">Single-pass type I membrane protein</topology>
    </subcellularLocation>
</comment>
<feature type="domain" description="Protein kinase" evidence="20">
    <location>
        <begin position="358"/>
        <end position="635"/>
    </location>
</feature>
<dbReference type="CDD" id="cd23509">
    <property type="entry name" value="Gnk2-like"/>
    <property type="match status" value="1"/>
</dbReference>
<feature type="compositionally biased region" description="Basic and acidic residues" evidence="17">
    <location>
        <begin position="809"/>
        <end position="819"/>
    </location>
</feature>
<feature type="compositionally biased region" description="Basic and acidic residues" evidence="17">
    <location>
        <begin position="328"/>
        <end position="341"/>
    </location>
</feature>
<feature type="non-terminal residue" evidence="22">
    <location>
        <position position="1"/>
    </location>
</feature>
<sequence>STLAIWHAWLVGATTSCSPCSSPPPPPWSPPPVPKRYPTRRFRTQAGARRGTTSASAAGTRLTSSSSSATSPRAAPPPAAAASTAAATAPSPTWCSASPCATSTGTGPSAGGAWTRRPPAPPPSARTAGGWTSCTTSACSATPTRSTSSPSPTPAGGTVSQRLRRRHGEHERDAVGGVHRARGGGDGGVAAKKQEYTDSRGESLTVYGMVQCGRGLLPEECSKCLRHQLGELTTGLPNNTAGIIRGYSCYSRYDMASFPIQITSQSSPQADGASAGSQWRLYIRRQVLAGVAAGSAAIFLCLSLSVCYILHRRRRDSKIRPVKLPSSSRDESVEPDLEHGGGPRRFSYGELAAATNDFSDDRKLGEGGFGSVYRGFLEGLNLHVAVKRISRSSQQGWKEFVSEVKIISRLRHRNLVLLIGWCHEPAASAAGGDGDGDGGGDKLLLVYELMCNGSVESHLYNRDTLLPWPARYEIVLGIGSALLYLHQETEQRVVHRDIKPSNVMLDASFNAKLGDFGLARLIGDRRTPSQTTATPTTRLAGTMGYMDPECMVTGRASVESDVYSFGVALLELACGRCPVMTRPDGSAVHLAQRVRELHDAGRVTAAADGRLNGGFDGDEMERVLVVRLWCAHPDRGMRPAIRQAVNVLRFDAPLPSLPPPAKMPPPPGAPSHSRLPLLAADLFPSLTRPPPAGATHAAARPAAPVNANSTHIEDGRAPSASHLEDGNSINRSVCTRRDAFKAVVINVCRHAPAATGKPMPRHVDGNMAKRKLPAAPAAMGTAASSCLVAGARRLHRVEARHRVAVHHGHAQEHRERQRAEPVPVVPRRRRAGAVDEAEAAAGRDEVVAHGARAVAVAVGEGEQEAAECIGADEAGDERTVGGRVAVVRGGGRREHLEGEHGAGREVLCEVGRAVQRPCRRGSASPVPAVASSSRRPMTRAAAPSPPGTPRRRRLAATPSRTRTMTSFADCTPL</sequence>
<keyword evidence="6 18" id="KW-0812">Transmembrane</keyword>
<dbReference type="STRING" id="39947.A0A0P0YCU6"/>
<dbReference type="PaxDb" id="39947-A0A0P0YCU6"/>
<dbReference type="InParanoid" id="A0A0P0YCU6"/>
<keyword evidence="12 18" id="KW-1133">Transmembrane helix</keyword>
<dbReference type="PROSITE" id="PS50011">
    <property type="entry name" value="PROTEIN_KINASE_DOM"/>
    <property type="match status" value="1"/>
</dbReference>
<name>A0A0P0YCU6_ORYSJ</name>
<feature type="region of interest" description="Disordered" evidence="17">
    <location>
        <begin position="806"/>
        <end position="831"/>
    </location>
</feature>
<evidence type="ECO:0000256" key="6">
    <source>
        <dbReference type="ARBA" id="ARBA00022692"/>
    </source>
</evidence>
<feature type="compositionally biased region" description="Low complexity" evidence="17">
    <location>
        <begin position="46"/>
        <end position="73"/>
    </location>
</feature>
<reference evidence="22 23" key="3">
    <citation type="journal article" date="2013" name="Rice">
        <title>Improvement of the Oryza sativa Nipponbare reference genome using next generation sequence and optical map data.</title>
        <authorList>
            <person name="Kawahara Y."/>
            <person name="de la Bastide M."/>
            <person name="Hamilton J.P."/>
            <person name="Kanamori H."/>
            <person name="McCombie W.R."/>
            <person name="Ouyang S."/>
            <person name="Schwartz D.C."/>
            <person name="Tanaka T."/>
            <person name="Wu J."/>
            <person name="Zhou S."/>
            <person name="Childs K.L."/>
            <person name="Davidson R.M."/>
            <person name="Lin H."/>
            <person name="Quesada-Ocampo L."/>
            <person name="Vaillancourt B."/>
            <person name="Sakai H."/>
            <person name="Lee S.S."/>
            <person name="Kim J."/>
            <person name="Numa H."/>
            <person name="Itoh T."/>
            <person name="Buell C.R."/>
            <person name="Matsumoto T."/>
        </authorList>
    </citation>
    <scope>NUCLEOTIDE SEQUENCE [LARGE SCALE GENOMIC DNA]</scope>
    <source>
        <strain evidence="23">cv. Nipponbare</strain>
    </source>
</reference>
<dbReference type="EMBL" id="AP014968">
    <property type="protein sequence ID" value="BAT17989.1"/>
    <property type="molecule type" value="Genomic_DNA"/>
</dbReference>
<feature type="compositionally biased region" description="Low complexity" evidence="17">
    <location>
        <begin position="922"/>
        <end position="935"/>
    </location>
</feature>
<keyword evidence="11 16" id="KW-0067">ATP-binding</keyword>
<dbReference type="GO" id="GO:0002229">
    <property type="term" value="P:defense response to oomycetes"/>
    <property type="evidence" value="ECO:0007669"/>
    <property type="project" value="UniProtKB-ARBA"/>
</dbReference>
<dbReference type="InterPro" id="IPR017441">
    <property type="entry name" value="Protein_kinase_ATP_BS"/>
</dbReference>
<dbReference type="GO" id="GO:0004672">
    <property type="term" value="F:protein kinase activity"/>
    <property type="evidence" value="ECO:0007669"/>
    <property type="project" value="InterPro"/>
</dbReference>
<feature type="domain" description="Gnk2-homologous" evidence="21">
    <location>
        <begin position="141"/>
        <end position="258"/>
    </location>
</feature>
<dbReference type="InterPro" id="IPR050528">
    <property type="entry name" value="L-type_Lectin-RKs"/>
</dbReference>
<dbReference type="GO" id="GO:0005524">
    <property type="term" value="F:ATP binding"/>
    <property type="evidence" value="ECO:0007669"/>
    <property type="project" value="UniProtKB-UniRule"/>
</dbReference>
<dbReference type="SMART" id="SM00220">
    <property type="entry name" value="S_TKc"/>
    <property type="match status" value="1"/>
</dbReference>
<reference evidence="23" key="1">
    <citation type="journal article" date="2005" name="Nature">
        <title>The map-based sequence of the rice genome.</title>
        <authorList>
            <consortium name="International rice genome sequencing project (IRGSP)"/>
            <person name="Matsumoto T."/>
            <person name="Wu J."/>
            <person name="Kanamori H."/>
            <person name="Katayose Y."/>
            <person name="Fujisawa M."/>
            <person name="Namiki N."/>
            <person name="Mizuno H."/>
            <person name="Yamamoto K."/>
            <person name="Antonio B.A."/>
            <person name="Baba T."/>
            <person name="Sakata K."/>
            <person name="Nagamura Y."/>
            <person name="Aoki H."/>
            <person name="Arikawa K."/>
            <person name="Arita K."/>
            <person name="Bito T."/>
            <person name="Chiden Y."/>
            <person name="Fujitsuka N."/>
            <person name="Fukunaka R."/>
            <person name="Hamada M."/>
            <person name="Harada C."/>
            <person name="Hayashi A."/>
            <person name="Hijishita S."/>
            <person name="Honda M."/>
            <person name="Hosokawa S."/>
            <person name="Ichikawa Y."/>
            <person name="Idonuma A."/>
            <person name="Iijima M."/>
            <person name="Ikeda M."/>
            <person name="Ikeno M."/>
            <person name="Ito K."/>
            <person name="Ito S."/>
            <person name="Ito T."/>
            <person name="Ito Y."/>
            <person name="Ito Y."/>
            <person name="Iwabuchi A."/>
            <person name="Kamiya K."/>
            <person name="Karasawa W."/>
            <person name="Kurita K."/>
            <person name="Katagiri S."/>
            <person name="Kikuta A."/>
            <person name="Kobayashi H."/>
            <person name="Kobayashi N."/>
            <person name="Machita K."/>
            <person name="Maehara T."/>
            <person name="Masukawa M."/>
            <person name="Mizubayashi T."/>
            <person name="Mukai Y."/>
            <person name="Nagasaki H."/>
            <person name="Nagata Y."/>
            <person name="Naito S."/>
            <person name="Nakashima M."/>
            <person name="Nakama Y."/>
            <person name="Nakamichi Y."/>
            <person name="Nakamura M."/>
            <person name="Meguro A."/>
            <person name="Negishi M."/>
            <person name="Ohta I."/>
            <person name="Ohta T."/>
            <person name="Okamoto M."/>
            <person name="Ono N."/>
            <person name="Saji S."/>
            <person name="Sakaguchi M."/>
            <person name="Sakai K."/>
            <person name="Shibata M."/>
            <person name="Shimokawa T."/>
            <person name="Song J."/>
            <person name="Takazaki Y."/>
            <person name="Terasawa K."/>
            <person name="Tsugane M."/>
            <person name="Tsuji K."/>
            <person name="Ueda S."/>
            <person name="Waki K."/>
            <person name="Yamagata H."/>
            <person name="Yamamoto M."/>
            <person name="Yamamoto S."/>
            <person name="Yamane H."/>
            <person name="Yoshiki S."/>
            <person name="Yoshihara R."/>
            <person name="Yukawa K."/>
            <person name="Zhong H."/>
            <person name="Yano M."/>
            <person name="Yuan Q."/>
            <person name="Ouyang S."/>
            <person name="Liu J."/>
            <person name="Jones K.M."/>
            <person name="Gansberger K."/>
            <person name="Moffat K."/>
            <person name="Hill J."/>
            <person name="Bera J."/>
            <person name="Fadrosh D."/>
            <person name="Jin S."/>
            <person name="Johri S."/>
            <person name="Kim M."/>
            <person name="Overton L."/>
            <person name="Reardon M."/>
            <person name="Tsitrin T."/>
            <person name="Vuong H."/>
            <person name="Weaver B."/>
            <person name="Ciecko A."/>
            <person name="Tallon L."/>
            <person name="Jackson J."/>
            <person name="Pai G."/>
            <person name="Aken S.V."/>
            <person name="Utterback T."/>
            <person name="Reidmuller S."/>
            <person name="Feldblyum T."/>
            <person name="Hsiao J."/>
            <person name="Zismann V."/>
            <person name="Iobst S."/>
            <person name="de Vazeille A.R."/>
            <person name="Buell C.R."/>
            <person name="Ying K."/>
            <person name="Li Y."/>
            <person name="Lu T."/>
            <person name="Huang Y."/>
            <person name="Zhao Q."/>
            <person name="Feng Q."/>
            <person name="Zhang L."/>
            <person name="Zhu J."/>
            <person name="Weng Q."/>
            <person name="Mu J."/>
            <person name="Lu Y."/>
            <person name="Fan D."/>
            <person name="Liu Y."/>
            <person name="Guan J."/>
            <person name="Zhang Y."/>
            <person name="Yu S."/>
            <person name="Liu X."/>
            <person name="Zhang Y."/>
            <person name="Hong G."/>
            <person name="Han B."/>
            <person name="Choisne N."/>
            <person name="Demange N."/>
            <person name="Orjeda G."/>
            <person name="Samain S."/>
            <person name="Cattolico L."/>
            <person name="Pelletier E."/>
            <person name="Couloux A."/>
            <person name="Segurens B."/>
            <person name="Wincker P."/>
            <person name="D'Hont A."/>
            <person name="Scarpelli C."/>
            <person name="Weissenbach J."/>
            <person name="Salanoubat M."/>
            <person name="Quetier F."/>
            <person name="Yu Y."/>
            <person name="Kim H.R."/>
            <person name="Rambo T."/>
            <person name="Currie J."/>
            <person name="Collura K."/>
            <person name="Luo M."/>
            <person name="Yang T."/>
            <person name="Ammiraju J.S.S."/>
            <person name="Engler F."/>
            <person name="Soderlund C."/>
            <person name="Wing R.A."/>
            <person name="Palmer L.E."/>
            <person name="de la Bastide M."/>
            <person name="Spiegel L."/>
            <person name="Nascimento L."/>
            <person name="Zutavern T."/>
            <person name="O'Shaughnessy A."/>
            <person name="Dike S."/>
            <person name="Dedhia N."/>
            <person name="Preston R."/>
            <person name="Balija V."/>
            <person name="McCombie W.R."/>
            <person name="Chow T."/>
            <person name="Chen H."/>
            <person name="Chung M."/>
            <person name="Chen C."/>
            <person name="Shaw J."/>
            <person name="Wu H."/>
            <person name="Hsiao K."/>
            <person name="Chao Y."/>
            <person name="Chu M."/>
            <person name="Cheng C."/>
            <person name="Hour A."/>
            <person name="Lee P."/>
            <person name="Lin S."/>
            <person name="Lin Y."/>
            <person name="Liou J."/>
            <person name="Liu S."/>
            <person name="Hsing Y."/>
            <person name="Raghuvanshi S."/>
            <person name="Mohanty A."/>
            <person name="Bharti A.K."/>
            <person name="Gaur A."/>
            <person name="Gupta V."/>
            <person name="Kumar D."/>
            <person name="Ravi V."/>
            <person name="Vij S."/>
            <person name="Kapur A."/>
            <person name="Khurana P."/>
            <person name="Khurana P."/>
            <person name="Khurana J.P."/>
            <person name="Tyagi A.K."/>
            <person name="Gaikwad K."/>
            <person name="Singh A."/>
            <person name="Dalal V."/>
            <person name="Srivastava S."/>
            <person name="Dixit A."/>
            <person name="Pal A.K."/>
            <person name="Ghazi I.A."/>
            <person name="Yadav M."/>
            <person name="Pandit A."/>
            <person name="Bhargava A."/>
            <person name="Sureshbabu K."/>
            <person name="Batra K."/>
            <person name="Sharma T.R."/>
            <person name="Mohapatra T."/>
            <person name="Singh N.K."/>
            <person name="Messing J."/>
            <person name="Nelson A.B."/>
            <person name="Fuks G."/>
            <person name="Kavchok S."/>
            <person name="Keizer G."/>
            <person name="Linton E."/>
            <person name="Llaca V."/>
            <person name="Song R."/>
            <person name="Tanyolac B."/>
            <person name="Young S."/>
            <person name="Ho-Il K."/>
            <person name="Hahn J.H."/>
            <person name="Sangsakoo G."/>
            <person name="Vanavichit A."/>
            <person name="de Mattos Luiz.A.T."/>
            <person name="Zimmer P.D."/>
            <person name="Malone G."/>
            <person name="Dellagostin O."/>
            <person name="de Oliveira A.C."/>
            <person name="Bevan M."/>
            <person name="Bancroft I."/>
            <person name="Minx P."/>
            <person name="Cordum H."/>
            <person name="Wilson R."/>
            <person name="Cheng Z."/>
            <person name="Jin W."/>
            <person name="Jiang J."/>
            <person name="Leong S.A."/>
            <person name="Iwama H."/>
            <person name="Gojobori T."/>
            <person name="Itoh T."/>
            <person name="Niimura Y."/>
            <person name="Fujii Y."/>
            <person name="Habara T."/>
            <person name="Sakai H."/>
            <person name="Sato Y."/>
            <person name="Wilson G."/>
            <person name="Kumar K."/>
            <person name="McCouch S."/>
            <person name="Juretic N."/>
            <person name="Hoen D."/>
            <person name="Wright S."/>
            <person name="Bruskiewich R."/>
            <person name="Bureau T."/>
            <person name="Miyao A."/>
            <person name="Hirochika H."/>
            <person name="Nishikawa T."/>
            <person name="Kadowaki K."/>
            <person name="Sugiura M."/>
            <person name="Burr B."/>
            <person name="Sasaki T."/>
        </authorList>
    </citation>
    <scope>NUCLEOTIDE SEQUENCE [LARGE SCALE GENOMIC DNA]</scope>
    <source>
        <strain evidence="23">cv. Nipponbare</strain>
    </source>
</reference>
<dbReference type="Pfam" id="PF00069">
    <property type="entry name" value="Pkinase"/>
    <property type="match status" value="1"/>
</dbReference>
<dbReference type="PANTHER" id="PTHR27007">
    <property type="match status" value="1"/>
</dbReference>
<dbReference type="SMR" id="A0A0P0YCU6"/>
<dbReference type="PROSITE" id="PS00108">
    <property type="entry name" value="PROTEIN_KINASE_ST"/>
    <property type="match status" value="1"/>
</dbReference>
<dbReference type="Gene3D" id="3.30.430.20">
    <property type="entry name" value="Gnk2 domain, C-X8-C-X2-C motif"/>
    <property type="match status" value="1"/>
</dbReference>
<dbReference type="InterPro" id="IPR000719">
    <property type="entry name" value="Prot_kinase_dom"/>
</dbReference>
<dbReference type="Gramene" id="Os12t0606000-00">
    <property type="protein sequence ID" value="Os12t0606000-00"/>
    <property type="gene ID" value="Os12g0606000"/>
</dbReference>
<dbReference type="Gene3D" id="3.30.200.20">
    <property type="entry name" value="Phosphorylase Kinase, domain 1"/>
    <property type="match status" value="1"/>
</dbReference>
<evidence type="ECO:0000256" key="3">
    <source>
        <dbReference type="ARBA" id="ARBA00010217"/>
    </source>
</evidence>
<keyword evidence="8" id="KW-0677">Repeat</keyword>
<feature type="region of interest" description="Disordered" evidence="17">
    <location>
        <begin position="15"/>
        <end position="191"/>
    </location>
</feature>
<evidence type="ECO:0000256" key="2">
    <source>
        <dbReference type="ARBA" id="ARBA00008536"/>
    </source>
</evidence>
<proteinExistence type="inferred from homology"/>
<dbReference type="PROSITE" id="PS51473">
    <property type="entry name" value="GNK2"/>
    <property type="match status" value="1"/>
</dbReference>
<reference evidence="22 23" key="2">
    <citation type="journal article" date="2013" name="Plant Cell Physiol.">
        <title>Rice Annotation Project Database (RAP-DB): an integrative and interactive database for rice genomics.</title>
        <authorList>
            <person name="Sakai H."/>
            <person name="Lee S.S."/>
            <person name="Tanaka T."/>
            <person name="Numa H."/>
            <person name="Kim J."/>
            <person name="Kawahara Y."/>
            <person name="Wakimoto H."/>
            <person name="Yang C.C."/>
            <person name="Iwamoto M."/>
            <person name="Abe T."/>
            <person name="Yamada Y."/>
            <person name="Muto A."/>
            <person name="Inokuchi H."/>
            <person name="Ikemura T."/>
            <person name="Matsumoto T."/>
            <person name="Sasaki T."/>
            <person name="Itoh T."/>
        </authorList>
    </citation>
    <scope>NUCLEOTIDE SEQUENCE [LARGE SCALE GENOMIC DNA]</scope>
    <source>
        <strain evidence="23">cv. Nipponbare</strain>
    </source>
</reference>
<keyword evidence="13 18" id="KW-0472">Membrane</keyword>
<feature type="chain" id="PRO_5006057475" evidence="19">
    <location>
        <begin position="17"/>
        <end position="973"/>
    </location>
</feature>
<keyword evidence="14" id="KW-0675">Receptor</keyword>
<keyword evidence="5" id="KW-0808">Transferase</keyword>
<feature type="signal peptide" evidence="19">
    <location>
        <begin position="1"/>
        <end position="16"/>
    </location>
</feature>
<dbReference type="Pfam" id="PF01657">
    <property type="entry name" value="Stress-antifung"/>
    <property type="match status" value="1"/>
</dbReference>
<keyword evidence="4" id="KW-1003">Cell membrane</keyword>
<feature type="compositionally biased region" description="Low complexity" evidence="17">
    <location>
        <begin position="80"/>
        <end position="117"/>
    </location>
</feature>
<keyword evidence="15" id="KW-0325">Glycoprotein</keyword>
<evidence type="ECO:0000313" key="22">
    <source>
        <dbReference type="EMBL" id="BAT17989.1"/>
    </source>
</evidence>
<evidence type="ECO:0000256" key="1">
    <source>
        <dbReference type="ARBA" id="ARBA00004251"/>
    </source>
</evidence>
<evidence type="ECO:0000256" key="9">
    <source>
        <dbReference type="ARBA" id="ARBA00022741"/>
    </source>
</evidence>
<dbReference type="GO" id="GO:0005886">
    <property type="term" value="C:plasma membrane"/>
    <property type="evidence" value="ECO:0000318"/>
    <property type="project" value="GO_Central"/>
</dbReference>
<feature type="compositionally biased region" description="Polar residues" evidence="17">
    <location>
        <begin position="958"/>
        <end position="973"/>
    </location>
</feature>
<gene>
    <name evidence="22" type="ordered locus">Os12g0606000</name>
    <name evidence="22" type="ORF">OSNPB_120606000</name>
</gene>
<dbReference type="Gene3D" id="1.10.510.10">
    <property type="entry name" value="Transferase(Phosphotransferase) domain 1"/>
    <property type="match status" value="1"/>
</dbReference>
<protein>
    <submittedName>
        <fullName evidence="22">Os12g0606000 protein</fullName>
    </submittedName>
</protein>